<keyword evidence="3" id="KW-0732">Signal</keyword>
<dbReference type="SUPFAM" id="SSF63829">
    <property type="entry name" value="Calcium-dependent phosphotriesterase"/>
    <property type="match status" value="1"/>
</dbReference>
<dbReference type="EMBL" id="JADBGI010000007">
    <property type="protein sequence ID" value="MBE2998926.1"/>
    <property type="molecule type" value="Genomic_DNA"/>
</dbReference>
<sequence length="773" mass="79971">MHTPRPLRRTFASAVCLALLCACAPPAAGQEAPGSGDSSDPFADERAGTVHTVAGAVHETERGEEIPQAPPPMELEGPEFLVSDSAGTVYVSDPERNRVVAVDPDGSTRVAAGGSADGESSGDGGPAEEAGLSRPQGLAVDSEDRLYIADTGNTRIRRVETDGTITTYAGTDSDDRPINAVDLAMGSDGTLYYVDEHGYELGAVDPDGGVTTIVGEGRLEGAEADGQPASEAELKAAVGVAVDGEGNVYVSDIRSDSVRRIDTDGTLHTFAGEPEEPVGADEFPDADGLSDADERGGFSGDGGPAEDAELHNPQGMAVDDDGVLHIADSLNHRVRTVDADGTIETVAGTGEPGELGDGGPALEARLTIPYAVETGPDGELLVSDADGLHSIDTDGTVSTLASIADIAGVEHWELEGDASETELELPYDLAPTSDGTVYVQEAGGWPVRAVDVRSGALTTLHASSNDRGLGGPQQPQEVEAAPDGTLYVLGANGPHRAPSGEAAEPMLSEEDVGGEREEGIADLQVRTFAAGPDGELLLSDMTGLARLEADGSLTSVGDAGPVSAAEEMAVAPDGTVYYTETMDDRISAVEPDGTEVHVAGLDADGYTDKELEDGRPATETVVQQPTSIAVDPDGRVYVSSAHGIRVVEEDGTMRTVLNSAQGEDETSYYIFTTIETDPHGNLYFTDLSTNQIKVVVRPGEVVHVPWAAVAGWGALGALALFVAAGAFLLRDELGTLVRNPRRWPVAAVTVVVLLVAGVLDAFGRLNRAKPATG</sequence>
<feature type="transmembrane region" description="Helical" evidence="2">
    <location>
        <begin position="706"/>
        <end position="729"/>
    </location>
</feature>
<dbReference type="InterPro" id="IPR056822">
    <property type="entry name" value="TEN_NHL"/>
</dbReference>
<dbReference type="InterPro" id="IPR000033">
    <property type="entry name" value="LDLR_classB_rpt"/>
</dbReference>
<feature type="transmembrane region" description="Helical" evidence="2">
    <location>
        <begin position="741"/>
        <end position="759"/>
    </location>
</feature>
<reference evidence="5 6" key="1">
    <citation type="submission" date="2020-09" db="EMBL/GenBank/DDBJ databases">
        <title>Diversity and distribution of actinomycetes associated with coral in the coast of Hainan.</title>
        <authorList>
            <person name="Li F."/>
        </authorList>
    </citation>
    <scope>NUCLEOTIDE SEQUENCE [LARGE SCALE GENOMIC DNA]</scope>
    <source>
        <strain evidence="5 6">HNM0947</strain>
    </source>
</reference>
<evidence type="ECO:0000313" key="6">
    <source>
        <dbReference type="Proteomes" id="UP000806528"/>
    </source>
</evidence>
<feature type="domain" description="Teneurin NHL" evidence="4">
    <location>
        <begin position="85"/>
        <end position="173"/>
    </location>
</feature>
<keyword evidence="2" id="KW-0472">Membrane</keyword>
<keyword evidence="2" id="KW-1133">Transmembrane helix</keyword>
<feature type="region of interest" description="Disordered" evidence="1">
    <location>
        <begin position="27"/>
        <end position="81"/>
    </location>
</feature>
<evidence type="ECO:0000259" key="4">
    <source>
        <dbReference type="Pfam" id="PF25021"/>
    </source>
</evidence>
<evidence type="ECO:0000256" key="2">
    <source>
        <dbReference type="SAM" id="Phobius"/>
    </source>
</evidence>
<feature type="domain" description="Teneurin NHL" evidence="4">
    <location>
        <begin position="528"/>
        <end position="661"/>
    </location>
</feature>
<comment type="caution">
    <text evidence="5">The sequence shown here is derived from an EMBL/GenBank/DDBJ whole genome shotgun (WGS) entry which is preliminary data.</text>
</comment>
<feature type="domain" description="Teneurin NHL" evidence="4">
    <location>
        <begin position="299"/>
        <end position="349"/>
    </location>
</feature>
<dbReference type="InterPro" id="IPR011042">
    <property type="entry name" value="6-blade_b-propeller_TolB-like"/>
</dbReference>
<dbReference type="RefSeq" id="WP_193121570.1">
    <property type="nucleotide sequence ID" value="NZ_JADBGI010000007.1"/>
</dbReference>
<accession>A0ABR9P500</accession>
<dbReference type="Gene3D" id="2.120.10.30">
    <property type="entry name" value="TolB, C-terminal domain"/>
    <property type="match status" value="5"/>
</dbReference>
<keyword evidence="2" id="KW-0812">Transmembrane</keyword>
<feature type="region of interest" description="Disordered" evidence="1">
    <location>
        <begin position="267"/>
        <end position="317"/>
    </location>
</feature>
<feature type="signal peptide" evidence="3">
    <location>
        <begin position="1"/>
        <end position="27"/>
    </location>
</feature>
<keyword evidence="6" id="KW-1185">Reference proteome</keyword>
<feature type="region of interest" description="Disordered" evidence="1">
    <location>
        <begin position="93"/>
        <end position="136"/>
    </location>
</feature>
<dbReference type="Proteomes" id="UP000806528">
    <property type="component" value="Unassembled WGS sequence"/>
</dbReference>
<proteinExistence type="predicted"/>
<evidence type="ECO:0000256" key="1">
    <source>
        <dbReference type="SAM" id="MobiDB-lite"/>
    </source>
</evidence>
<dbReference type="PANTHER" id="PTHR46388:SF2">
    <property type="entry name" value="NHL REPEAT-CONTAINING PROTEIN 2"/>
    <property type="match status" value="1"/>
</dbReference>
<dbReference type="Pfam" id="PF25021">
    <property type="entry name" value="TEN_NHL"/>
    <property type="match status" value="3"/>
</dbReference>
<evidence type="ECO:0000256" key="3">
    <source>
        <dbReference type="SAM" id="SignalP"/>
    </source>
</evidence>
<gene>
    <name evidence="5" type="ORF">IDM40_09450</name>
</gene>
<feature type="chain" id="PRO_5046815488" evidence="3">
    <location>
        <begin position="28"/>
        <end position="773"/>
    </location>
</feature>
<dbReference type="SUPFAM" id="SSF101898">
    <property type="entry name" value="NHL repeat"/>
    <property type="match status" value="1"/>
</dbReference>
<protein>
    <submittedName>
        <fullName evidence="5">SMP-30/gluconolactonase/LRE family protein</fullName>
    </submittedName>
</protein>
<evidence type="ECO:0000313" key="5">
    <source>
        <dbReference type="EMBL" id="MBE2998926.1"/>
    </source>
</evidence>
<dbReference type="PANTHER" id="PTHR46388">
    <property type="entry name" value="NHL REPEAT-CONTAINING PROTEIN 2"/>
    <property type="match status" value="1"/>
</dbReference>
<dbReference type="SMART" id="SM00135">
    <property type="entry name" value="LY"/>
    <property type="match status" value="4"/>
</dbReference>
<dbReference type="PROSITE" id="PS51257">
    <property type="entry name" value="PROKAR_LIPOPROTEIN"/>
    <property type="match status" value="1"/>
</dbReference>
<feature type="compositionally biased region" description="Acidic residues" evidence="1">
    <location>
        <begin position="273"/>
        <end position="291"/>
    </location>
</feature>
<name>A0ABR9P500_9ACTN</name>
<organism evidence="5 6">
    <name type="scientific">Nocardiopsis coralli</name>
    <dbReference type="NCBI Taxonomy" id="2772213"/>
    <lineage>
        <taxon>Bacteria</taxon>
        <taxon>Bacillati</taxon>
        <taxon>Actinomycetota</taxon>
        <taxon>Actinomycetes</taxon>
        <taxon>Streptosporangiales</taxon>
        <taxon>Nocardiopsidaceae</taxon>
        <taxon>Nocardiopsis</taxon>
    </lineage>
</organism>